<dbReference type="InterPro" id="IPR036259">
    <property type="entry name" value="MFS_trans_sf"/>
</dbReference>
<keyword evidence="5 6" id="KW-0472">Membrane</keyword>
<keyword evidence="3 6" id="KW-0812">Transmembrane</keyword>
<keyword evidence="2" id="KW-0813">Transport</keyword>
<feature type="transmembrane region" description="Helical" evidence="6">
    <location>
        <begin position="212"/>
        <end position="231"/>
    </location>
</feature>
<proteinExistence type="predicted"/>
<evidence type="ECO:0000256" key="6">
    <source>
        <dbReference type="SAM" id="Phobius"/>
    </source>
</evidence>
<dbReference type="InterPro" id="IPR005829">
    <property type="entry name" value="Sugar_transporter_CS"/>
</dbReference>
<feature type="transmembrane region" description="Helical" evidence="6">
    <location>
        <begin position="337"/>
        <end position="356"/>
    </location>
</feature>
<evidence type="ECO:0000256" key="1">
    <source>
        <dbReference type="ARBA" id="ARBA00004141"/>
    </source>
</evidence>
<feature type="transmembrane region" description="Helical" evidence="6">
    <location>
        <begin position="368"/>
        <end position="391"/>
    </location>
</feature>
<sequence>METKKEGLLNMDKNQKLALLVVFIAIFTDMLIYCMIVPILPEYASGLGASQQMIGLLFASYAITFLLAAPVVGVLSDRVGRKLPMLVGLLGLFGSTLLFAFSSDLTMLFVARALQGVSAGATWTAGLALLSDLFPPKMRQQAIGIGISGSFAGTLLGPLFGGALYEYGGYALPFLAAAGLVLIDGIARLLLLKDPPRLPAEQQVSLKSMLKNRTILLMAGVIVLVSAATALLEPVLPLYLSDVLKVSPTMIGLLFAVTVVASLIASPLSYKVAERFGRKRVIIAGLICSALILPTLALSGSFILEVVLMAALGGVLAIGLASVPLEMTDVIDRLGQGGYGAVYAIYNLALSFGMMAGPIAGGLLAGSFGITAGLGIGGAFMIGYAMLLLIVMRGSGKASEEGTVVSVSTQ</sequence>
<feature type="transmembrane region" description="Helical" evidence="6">
    <location>
        <begin position="20"/>
        <end position="41"/>
    </location>
</feature>
<feature type="transmembrane region" description="Helical" evidence="6">
    <location>
        <begin position="83"/>
        <end position="101"/>
    </location>
</feature>
<dbReference type="STRING" id="351160.RRC10"/>
<keyword evidence="4 6" id="KW-1133">Transmembrane helix</keyword>
<dbReference type="InterPro" id="IPR011701">
    <property type="entry name" value="MFS"/>
</dbReference>
<dbReference type="eggNOG" id="arCOG00130">
    <property type="taxonomic scope" value="Archaea"/>
</dbReference>
<dbReference type="RefSeq" id="WP_012034784.1">
    <property type="nucleotide sequence ID" value="NC_009464.1"/>
</dbReference>
<dbReference type="InterPro" id="IPR020846">
    <property type="entry name" value="MFS_dom"/>
</dbReference>
<organism evidence="8 9">
    <name type="scientific">Methanocella arvoryzae (strain DSM 22066 / NBRC 105507 / MRE50)</name>
    <dbReference type="NCBI Taxonomy" id="351160"/>
    <lineage>
        <taxon>Archaea</taxon>
        <taxon>Methanobacteriati</taxon>
        <taxon>Methanobacteriota</taxon>
        <taxon>Stenosarchaea group</taxon>
        <taxon>Methanomicrobia</taxon>
        <taxon>Methanocellales</taxon>
        <taxon>Methanocellaceae</taxon>
        <taxon>Methanocella</taxon>
    </lineage>
</organism>
<feature type="transmembrane region" description="Helical" evidence="6">
    <location>
        <begin position="281"/>
        <end position="300"/>
    </location>
</feature>
<comment type="subcellular location">
    <subcellularLocation>
        <location evidence="1">Membrane</location>
        <topology evidence="1">Multi-pass membrane protein</topology>
    </subcellularLocation>
</comment>
<feature type="transmembrane region" description="Helical" evidence="6">
    <location>
        <begin position="251"/>
        <end position="269"/>
    </location>
</feature>
<evidence type="ECO:0000256" key="5">
    <source>
        <dbReference type="ARBA" id="ARBA00023136"/>
    </source>
</evidence>
<evidence type="ECO:0000256" key="4">
    <source>
        <dbReference type="ARBA" id="ARBA00022989"/>
    </source>
</evidence>
<protein>
    <submittedName>
        <fullName evidence="8">Permease (Major facilitator superfamily)</fullName>
    </submittedName>
</protein>
<dbReference type="SUPFAM" id="SSF103473">
    <property type="entry name" value="MFS general substrate transporter"/>
    <property type="match status" value="1"/>
</dbReference>
<dbReference type="CDD" id="cd17325">
    <property type="entry name" value="MFS_MdtG_SLC18_like"/>
    <property type="match status" value="1"/>
</dbReference>
<accession>Q0W1D9</accession>
<dbReference type="PROSITE" id="PS50850">
    <property type="entry name" value="MFS"/>
    <property type="match status" value="1"/>
</dbReference>
<dbReference type="InterPro" id="IPR050930">
    <property type="entry name" value="MFS_Vesicular_Transporter"/>
</dbReference>
<dbReference type="EMBL" id="AM114193">
    <property type="protein sequence ID" value="CAJ37804.1"/>
    <property type="molecule type" value="Genomic_DNA"/>
</dbReference>
<feature type="transmembrane region" description="Helical" evidence="6">
    <location>
        <begin position="142"/>
        <end position="164"/>
    </location>
</feature>
<evidence type="ECO:0000313" key="9">
    <source>
        <dbReference type="Proteomes" id="UP000000663"/>
    </source>
</evidence>
<dbReference type="Gene3D" id="1.20.1250.20">
    <property type="entry name" value="MFS general substrate transporter like domains"/>
    <property type="match status" value="2"/>
</dbReference>
<gene>
    <name evidence="8" type="ORF">RRC10</name>
</gene>
<dbReference type="PROSITE" id="PS00216">
    <property type="entry name" value="SUGAR_TRANSPORT_1"/>
    <property type="match status" value="1"/>
</dbReference>
<dbReference type="OrthoDB" id="117970at2157"/>
<dbReference type="AlphaFoldDB" id="Q0W1D9"/>
<evidence type="ECO:0000313" key="8">
    <source>
        <dbReference type="EMBL" id="CAJ37804.1"/>
    </source>
</evidence>
<dbReference type="PANTHER" id="PTHR23506">
    <property type="entry name" value="GH10249P"/>
    <property type="match status" value="1"/>
</dbReference>
<keyword evidence="9" id="KW-1185">Reference proteome</keyword>
<dbReference type="KEGG" id="rci:RRC10"/>
<dbReference type="PANTHER" id="PTHR23506:SF23">
    <property type="entry name" value="GH10249P"/>
    <property type="match status" value="1"/>
</dbReference>
<feature type="transmembrane region" description="Helical" evidence="6">
    <location>
        <begin position="107"/>
        <end position="130"/>
    </location>
</feature>
<evidence type="ECO:0000256" key="2">
    <source>
        <dbReference type="ARBA" id="ARBA00022448"/>
    </source>
</evidence>
<dbReference type="Pfam" id="PF07690">
    <property type="entry name" value="MFS_1"/>
    <property type="match status" value="1"/>
</dbReference>
<dbReference type="GeneID" id="5143218"/>
<evidence type="ECO:0000256" key="3">
    <source>
        <dbReference type="ARBA" id="ARBA00022692"/>
    </source>
</evidence>
<name>Q0W1D9_METAR</name>
<dbReference type="Proteomes" id="UP000000663">
    <property type="component" value="Chromosome"/>
</dbReference>
<feature type="transmembrane region" description="Helical" evidence="6">
    <location>
        <begin position="306"/>
        <end position="325"/>
    </location>
</feature>
<feature type="domain" description="Major facilitator superfamily (MFS) profile" evidence="7">
    <location>
        <begin position="18"/>
        <end position="395"/>
    </location>
</feature>
<dbReference type="GO" id="GO:0022857">
    <property type="term" value="F:transmembrane transporter activity"/>
    <property type="evidence" value="ECO:0007669"/>
    <property type="project" value="InterPro"/>
</dbReference>
<evidence type="ECO:0000259" key="7">
    <source>
        <dbReference type="PROSITE" id="PS50850"/>
    </source>
</evidence>
<reference evidence="8 9" key="1">
    <citation type="journal article" date="2006" name="Science">
        <title>Genome of rice cluster I archaea -- the key methane producers in the rice rhizosphere.</title>
        <authorList>
            <person name="Erkel C."/>
            <person name="Kube M."/>
            <person name="Reinhardt R."/>
            <person name="Liesack W."/>
        </authorList>
    </citation>
    <scope>NUCLEOTIDE SEQUENCE [LARGE SCALE GENOMIC DNA]</scope>
    <source>
        <strain evidence="9">DSM 22066 / NBRC 105507 / MRE50</strain>
    </source>
</reference>
<dbReference type="GO" id="GO:0016020">
    <property type="term" value="C:membrane"/>
    <property type="evidence" value="ECO:0007669"/>
    <property type="project" value="UniProtKB-SubCell"/>
</dbReference>
<feature type="transmembrane region" description="Helical" evidence="6">
    <location>
        <begin position="53"/>
        <end position="76"/>
    </location>
</feature>
<feature type="transmembrane region" description="Helical" evidence="6">
    <location>
        <begin position="170"/>
        <end position="191"/>
    </location>
</feature>